<feature type="transmembrane region" description="Helical" evidence="5">
    <location>
        <begin position="74"/>
        <end position="99"/>
    </location>
</feature>
<dbReference type="Pfam" id="PF23727">
    <property type="entry name" value="Beta-prop_FAM234A_B"/>
    <property type="match status" value="1"/>
</dbReference>
<evidence type="ECO:0000313" key="9">
    <source>
        <dbReference type="RefSeq" id="XP_026667375.1"/>
    </source>
</evidence>
<dbReference type="RefSeq" id="XP_026667376.1">
    <property type="nucleotide sequence ID" value="XM_026811575.1"/>
</dbReference>
<dbReference type="InterPro" id="IPR055409">
    <property type="entry name" value="Beta-prop_FAM234A_B"/>
</dbReference>
<reference evidence="8 9" key="1">
    <citation type="submission" date="2025-04" db="UniProtKB">
        <authorList>
            <consortium name="RefSeq"/>
        </authorList>
    </citation>
    <scope>IDENTIFICATION</scope>
    <source>
        <tissue evidence="8 9">Whole body</tissue>
    </source>
</reference>
<dbReference type="GO" id="GO:0016020">
    <property type="term" value="C:membrane"/>
    <property type="evidence" value="ECO:0007669"/>
    <property type="project" value="UniProtKB-SubCell"/>
</dbReference>
<dbReference type="InterPro" id="IPR015943">
    <property type="entry name" value="WD40/YVTN_repeat-like_dom_sf"/>
</dbReference>
<dbReference type="RefSeq" id="XP_017875938.1">
    <property type="nucleotide sequence ID" value="XM_018020449.2"/>
</dbReference>
<evidence type="ECO:0000313" key="7">
    <source>
        <dbReference type="Proteomes" id="UP000694925"/>
    </source>
</evidence>
<evidence type="ECO:0000256" key="3">
    <source>
        <dbReference type="ARBA" id="ARBA00022989"/>
    </source>
</evidence>
<dbReference type="GeneID" id="108622524"/>
<dbReference type="KEGG" id="ccal:108622524"/>
<accession>A0AAJ7RX61</accession>
<dbReference type="InterPro" id="IPR028994">
    <property type="entry name" value="Integrin_alpha_N"/>
</dbReference>
<dbReference type="RefSeq" id="XP_026667375.1">
    <property type="nucleotide sequence ID" value="XM_026811574.1"/>
</dbReference>
<keyword evidence="7" id="KW-1185">Reference proteome</keyword>
<protein>
    <submittedName>
        <fullName evidence="8 9">Uncharacterized protein LOC108622524 isoform X1</fullName>
    </submittedName>
</protein>
<dbReference type="InterPro" id="IPR045232">
    <property type="entry name" value="FAM234"/>
</dbReference>
<proteinExistence type="predicted"/>
<evidence type="ECO:0000256" key="1">
    <source>
        <dbReference type="ARBA" id="ARBA00004167"/>
    </source>
</evidence>
<keyword evidence="3 5" id="KW-1133">Transmembrane helix</keyword>
<sequence length="944" mass="106887">MSAVYPALPKLSVKDGFDDEDLTDIDDEVFIRDGKSDSLKLDDDRGVKRPLMAPRRKYKKSYNFETYRFSNRAICVPLCFGFMALVVLLSLIVLCIYIVNIIPMPIAILKNWLSHEPEEALHESNIVPCTSLTTKILWTRSLPKLMSESPLRSNDVNGDGIEDIIVGFSTGLDITTTSEYVCTLYFDGQNPCFGGILALNGRTGDTLWMHWTAHAISSVDCGLDLNNDKIKDCIICGKSGILHAVNGDSGASLWELPIRDLEEWEFSDIYDAKFIADVDGDDVGDVIASHSMQSREICSNEILLISGINGHIIHSSVLPNTEQLFSAPQKLIHPDGESMFVLATSSQKRSGGLYVVPQVNLMYGDLKLRKLHHNTGRGTLLPPILVDVTLDGVEDIVAAMFNSTIIVYDGLTFKPIWKYTVPKSEVISVPIPGYYNDDDVPDFMVKHQIGSGFPTYYYTVATIIDGKTGKPLLERSIEDSLSEEMSGLSVTVDGFGNDWFLHWSVDCLNYEGNKEKYQFLKNGDFLFESRANLCKLRFNSTLITNLYALSQHVGPPGISLYFSEDWKSLEYNNSANYKVEYDAVPFVSERSAKIYKNRNQIDALKQKQGDSYENYNQFMPVNDNSDDDYSLRNEDKWTKKKIENKNDMSYEMPYNEDDKSNIQEVQPLDYQQVDEIREERSNVNPEFINERNNRTSMDIVNNLNVSQPFNTEKDGSNKVLNENVVHLRNNTETAEGITDPANVTVATGNHESFRKQNKQVGTNGKLKMNISGAELRKRKKRETRIKDDHMYSAGGVQKQPPTGILLPPILKSKGTNSVDLVFSTFWLPSSEVPVVLVQQDLDCIHWKKVLSEKNQQYKQNDEIIKECLEERGVNYKTRKETLEKENVKVSLGQMTVYRMRLECTCPEDMLPDQTCKNISSHQSWSEYLGSHGNGYFKPLYKANM</sequence>
<keyword evidence="4 5" id="KW-0472">Membrane</keyword>
<gene>
    <name evidence="8 9 10" type="primary">LOC108622524</name>
</gene>
<dbReference type="Gene3D" id="2.130.10.10">
    <property type="entry name" value="YVTN repeat-like/Quinoprotein amine dehydrogenase"/>
    <property type="match status" value="1"/>
</dbReference>
<evidence type="ECO:0000313" key="8">
    <source>
        <dbReference type="RefSeq" id="XP_017875938.1"/>
    </source>
</evidence>
<dbReference type="PANTHER" id="PTHR21419">
    <property type="match status" value="1"/>
</dbReference>
<evidence type="ECO:0000259" key="6">
    <source>
        <dbReference type="Pfam" id="PF23727"/>
    </source>
</evidence>
<evidence type="ECO:0000256" key="4">
    <source>
        <dbReference type="ARBA" id="ARBA00023136"/>
    </source>
</evidence>
<comment type="subcellular location">
    <subcellularLocation>
        <location evidence="1">Membrane</location>
        <topology evidence="1">Single-pass membrane protein</topology>
    </subcellularLocation>
</comment>
<dbReference type="Proteomes" id="UP000694925">
    <property type="component" value="Unplaced"/>
</dbReference>
<dbReference type="PANTHER" id="PTHR21419:SF30">
    <property type="entry name" value="IG-LIKE DOMAIN-CONTAINING PROTEIN"/>
    <property type="match status" value="1"/>
</dbReference>
<dbReference type="AlphaFoldDB" id="A0AAJ7RX61"/>
<evidence type="ECO:0000256" key="5">
    <source>
        <dbReference type="SAM" id="Phobius"/>
    </source>
</evidence>
<keyword evidence="2 5" id="KW-0812">Transmembrane</keyword>
<organism evidence="7 9">
    <name type="scientific">Ceratina calcarata</name>
    <dbReference type="NCBI Taxonomy" id="156304"/>
    <lineage>
        <taxon>Eukaryota</taxon>
        <taxon>Metazoa</taxon>
        <taxon>Ecdysozoa</taxon>
        <taxon>Arthropoda</taxon>
        <taxon>Hexapoda</taxon>
        <taxon>Insecta</taxon>
        <taxon>Pterygota</taxon>
        <taxon>Neoptera</taxon>
        <taxon>Endopterygota</taxon>
        <taxon>Hymenoptera</taxon>
        <taxon>Apocrita</taxon>
        <taxon>Aculeata</taxon>
        <taxon>Apoidea</taxon>
        <taxon>Anthophila</taxon>
        <taxon>Apidae</taxon>
        <taxon>Ceratina</taxon>
        <taxon>Zadontomerus</taxon>
    </lineage>
</organism>
<dbReference type="SUPFAM" id="SSF69318">
    <property type="entry name" value="Integrin alpha N-terminal domain"/>
    <property type="match status" value="1"/>
</dbReference>
<feature type="domain" description="FAM234A/B beta-propeller" evidence="6">
    <location>
        <begin position="138"/>
        <end position="485"/>
    </location>
</feature>
<evidence type="ECO:0000256" key="2">
    <source>
        <dbReference type="ARBA" id="ARBA00022692"/>
    </source>
</evidence>
<evidence type="ECO:0000313" key="10">
    <source>
        <dbReference type="RefSeq" id="XP_026667376.1"/>
    </source>
</evidence>
<name>A0AAJ7RX61_9HYME</name>